<gene>
    <name evidence="2" type="ORF">MRATA1EN1_LOCUS26559</name>
</gene>
<proteinExistence type="predicted"/>
<keyword evidence="3" id="KW-1185">Reference proteome</keyword>
<feature type="compositionally biased region" description="Low complexity" evidence="1">
    <location>
        <begin position="13"/>
        <end position="27"/>
    </location>
</feature>
<reference evidence="2" key="1">
    <citation type="submission" date="2023-04" db="EMBL/GenBank/DDBJ databases">
        <authorList>
            <consortium name="ELIXIR-Norway"/>
        </authorList>
    </citation>
    <scope>NUCLEOTIDE SEQUENCE [LARGE SCALE GENOMIC DNA]</scope>
</reference>
<evidence type="ECO:0000256" key="1">
    <source>
        <dbReference type="SAM" id="MobiDB-lite"/>
    </source>
</evidence>
<evidence type="ECO:0000313" key="3">
    <source>
        <dbReference type="Proteomes" id="UP001176941"/>
    </source>
</evidence>
<sequence>MAGSPGAAPPAPGARCPPRAAPRAQVRPARRRCRAGLFAFLWVLSVRVNGGKRQFSGPRIVAGGGGGGRRDCSFST</sequence>
<evidence type="ECO:0000313" key="2">
    <source>
        <dbReference type="EMBL" id="CAI9177597.1"/>
    </source>
</evidence>
<protein>
    <submittedName>
        <fullName evidence="2">Uncharacterized protein</fullName>
    </submittedName>
</protein>
<feature type="region of interest" description="Disordered" evidence="1">
    <location>
        <begin position="1"/>
        <end position="27"/>
    </location>
</feature>
<dbReference type="EMBL" id="OX459943">
    <property type="protein sequence ID" value="CAI9177597.1"/>
    <property type="molecule type" value="Genomic_DNA"/>
</dbReference>
<organism evidence="2 3">
    <name type="scientific">Rangifer tarandus platyrhynchus</name>
    <name type="common">Svalbard reindeer</name>
    <dbReference type="NCBI Taxonomy" id="3082113"/>
    <lineage>
        <taxon>Eukaryota</taxon>
        <taxon>Metazoa</taxon>
        <taxon>Chordata</taxon>
        <taxon>Craniata</taxon>
        <taxon>Vertebrata</taxon>
        <taxon>Euteleostomi</taxon>
        <taxon>Mammalia</taxon>
        <taxon>Eutheria</taxon>
        <taxon>Laurasiatheria</taxon>
        <taxon>Artiodactyla</taxon>
        <taxon>Ruminantia</taxon>
        <taxon>Pecora</taxon>
        <taxon>Cervidae</taxon>
        <taxon>Odocoileinae</taxon>
        <taxon>Rangifer</taxon>
    </lineage>
</organism>
<feature type="region of interest" description="Disordered" evidence="1">
    <location>
        <begin position="55"/>
        <end position="76"/>
    </location>
</feature>
<accession>A0ABN8ZXW0</accession>
<name>A0ABN8ZXW0_RANTA</name>
<dbReference type="Proteomes" id="UP001176941">
    <property type="component" value="Chromosome 7"/>
</dbReference>